<dbReference type="AlphaFoldDB" id="A0AAV4XBA6"/>
<organism evidence="1 2">
    <name type="scientific">Caerostris extrusa</name>
    <name type="common">Bark spider</name>
    <name type="synonym">Caerostris bankana</name>
    <dbReference type="NCBI Taxonomy" id="172846"/>
    <lineage>
        <taxon>Eukaryota</taxon>
        <taxon>Metazoa</taxon>
        <taxon>Ecdysozoa</taxon>
        <taxon>Arthropoda</taxon>
        <taxon>Chelicerata</taxon>
        <taxon>Arachnida</taxon>
        <taxon>Araneae</taxon>
        <taxon>Araneomorphae</taxon>
        <taxon>Entelegynae</taxon>
        <taxon>Araneoidea</taxon>
        <taxon>Araneidae</taxon>
        <taxon>Caerostris</taxon>
    </lineage>
</organism>
<reference evidence="1 2" key="1">
    <citation type="submission" date="2021-06" db="EMBL/GenBank/DDBJ databases">
        <title>Caerostris extrusa draft genome.</title>
        <authorList>
            <person name="Kono N."/>
            <person name="Arakawa K."/>
        </authorList>
    </citation>
    <scope>NUCLEOTIDE SEQUENCE [LARGE SCALE GENOMIC DNA]</scope>
</reference>
<accession>A0AAV4XBA6</accession>
<protein>
    <submittedName>
        <fullName evidence="1">Uncharacterized protein</fullName>
    </submittedName>
</protein>
<name>A0AAV4XBA6_CAEEX</name>
<keyword evidence="2" id="KW-1185">Reference proteome</keyword>
<proteinExistence type="predicted"/>
<dbReference type="Proteomes" id="UP001054945">
    <property type="component" value="Unassembled WGS sequence"/>
</dbReference>
<evidence type="ECO:0000313" key="2">
    <source>
        <dbReference type="Proteomes" id="UP001054945"/>
    </source>
</evidence>
<dbReference type="EMBL" id="BPLR01017393">
    <property type="protein sequence ID" value="GIY91246.1"/>
    <property type="molecule type" value="Genomic_DNA"/>
</dbReference>
<gene>
    <name evidence="1" type="ORF">CEXT_211321</name>
</gene>
<evidence type="ECO:0000313" key="1">
    <source>
        <dbReference type="EMBL" id="GIY91246.1"/>
    </source>
</evidence>
<sequence>MSLFDEKLIDYEGVTPGLEKLKKLADNRSNKTSDWNNKADYKFFPFPDTFFKKLKDDSPALKKNQPASRVLRGSWLLESQQTDESFIYCGDSLESVPMIIKLLPQLKWILFALVCVLAKCLLMCFRTCRAPSRGLRGSWLLESQQSEWDFYLLWCTVEEDLKIHKASRPSIAYPWAKERFANFPSLENFIKSSRSALFTPKDEGSPGICNYPPEFEQTSLGRSSDLENSSLITESKRLILDLFRVSPDDNKTSSSAEMDLVCFGLCLG</sequence>
<comment type="caution">
    <text evidence="1">The sequence shown here is derived from an EMBL/GenBank/DDBJ whole genome shotgun (WGS) entry which is preliminary data.</text>
</comment>